<evidence type="ECO:0000256" key="1">
    <source>
        <dbReference type="SAM" id="SignalP"/>
    </source>
</evidence>
<dbReference type="InterPro" id="IPR048713">
    <property type="entry name" value="Choline_bind_rpt"/>
</dbReference>
<organism evidence="3 4">
    <name type="scientific">Eubacterium ramulus</name>
    <dbReference type="NCBI Taxonomy" id="39490"/>
    <lineage>
        <taxon>Bacteria</taxon>
        <taxon>Bacillati</taxon>
        <taxon>Bacillota</taxon>
        <taxon>Clostridia</taxon>
        <taxon>Eubacteriales</taxon>
        <taxon>Eubacteriaceae</taxon>
        <taxon>Eubacterium</taxon>
    </lineage>
</organism>
<evidence type="ECO:0000313" key="3">
    <source>
        <dbReference type="EMBL" id="CUM81573.1"/>
    </source>
</evidence>
<evidence type="ECO:0000259" key="2">
    <source>
        <dbReference type="Pfam" id="PF00188"/>
    </source>
</evidence>
<dbReference type="Pfam" id="PF00188">
    <property type="entry name" value="CAP"/>
    <property type="match status" value="1"/>
</dbReference>
<dbReference type="AlphaFoldDB" id="A0A173RU84"/>
<protein>
    <submittedName>
        <fullName evidence="3">Cysteine-rich secretory protein family</fullName>
    </submittedName>
</protein>
<dbReference type="InterPro" id="IPR035940">
    <property type="entry name" value="CAP_sf"/>
</dbReference>
<dbReference type="SUPFAM" id="SSF55797">
    <property type="entry name" value="PR-1-like"/>
    <property type="match status" value="1"/>
</dbReference>
<keyword evidence="1" id="KW-0732">Signal</keyword>
<dbReference type="RefSeq" id="WP_055289318.1">
    <property type="nucleotide sequence ID" value="NZ_CP173382.1"/>
</dbReference>
<feature type="signal peptide" evidence="1">
    <location>
        <begin position="1"/>
        <end position="31"/>
    </location>
</feature>
<sequence>MKKRNRRLLAVLCAVVTAAGIAAPAMTPVYAAQNEVTNEEAVNAEVMSAGNTKDDVDDSGKADEQEDVYSLKYITVDGRTTWYYANEKGEVDKDYIGVTDNDYGWWYVKNGEVDFSYTGLGFNDAGCWRIVDGAVDFGCTSVVDSEYGWWYVRDGHVDYSYTGIAPNEYGWWRIVNGQVDFTCNSVESNEYGWFYLRNGQVDFSYTGLGFNDAGCWRIVNGAVDFGCTGVVDSEYGWWYVRNGQVDYSYTGIAPNEYGWWRIVNGQVDFNCNSVECNDAGWFCIRGGKVDFDFNGIASNSSGNWCIWGGKVNFGYDGGVKYLGSTYLVLDGEAFCIDEQIGKGSVGFLELINPTISGLFKCGYAYDQYTVIGAADDATSLENMRQALYGILECNELRKAHGLQELKISNSLMAIAEYDTNASAYAMDHIGVFNVGENLAWGPSFWDPFDGWYTQEKADFDQGNYANVGHYLNIIDDSYTITGFAVNQKSAYGNTYGQVFSGMEYEGDSFSVDDYCGFFMLYYNAVYNPVVLG</sequence>
<dbReference type="GeneID" id="97392106"/>
<accession>A0A173RU84</accession>
<reference evidence="3 4" key="1">
    <citation type="submission" date="2015-09" db="EMBL/GenBank/DDBJ databases">
        <authorList>
            <consortium name="Pathogen Informatics"/>
        </authorList>
    </citation>
    <scope>NUCLEOTIDE SEQUENCE [LARGE SCALE GENOMIC DNA]</scope>
    <source>
        <strain evidence="3 4">2789STDY5608891</strain>
    </source>
</reference>
<feature type="chain" id="PRO_5008011064" evidence="1">
    <location>
        <begin position="32"/>
        <end position="532"/>
    </location>
</feature>
<dbReference type="Proteomes" id="UP000095492">
    <property type="component" value="Unassembled WGS sequence"/>
</dbReference>
<dbReference type="Gene3D" id="3.40.33.10">
    <property type="entry name" value="CAP"/>
    <property type="match status" value="1"/>
</dbReference>
<dbReference type="OrthoDB" id="177750at2"/>
<name>A0A173RU84_EUBRA</name>
<dbReference type="Pfam" id="PF21540">
    <property type="entry name" value="Choline_bind_4"/>
    <property type="match status" value="8"/>
</dbReference>
<proteinExistence type="predicted"/>
<gene>
    <name evidence="3" type="ORF">ERS852448_00611</name>
</gene>
<dbReference type="InterPro" id="IPR014044">
    <property type="entry name" value="CAP_dom"/>
</dbReference>
<feature type="domain" description="SCP" evidence="2">
    <location>
        <begin position="393"/>
        <end position="493"/>
    </location>
</feature>
<dbReference type="EMBL" id="CYYA01000003">
    <property type="protein sequence ID" value="CUM81573.1"/>
    <property type="molecule type" value="Genomic_DNA"/>
</dbReference>
<dbReference type="STRING" id="39490.ERS852448_00611"/>
<evidence type="ECO:0000313" key="4">
    <source>
        <dbReference type="Proteomes" id="UP000095492"/>
    </source>
</evidence>
<dbReference type="CDD" id="cd05379">
    <property type="entry name" value="CAP_bacterial"/>
    <property type="match status" value="1"/>
</dbReference>